<evidence type="ECO:0000313" key="11">
    <source>
        <dbReference type="Proteomes" id="UP000265080"/>
    </source>
</evidence>
<dbReference type="GO" id="GO:0004518">
    <property type="term" value="F:nuclease activity"/>
    <property type="evidence" value="ECO:0007669"/>
    <property type="project" value="UniProtKB-KW"/>
</dbReference>
<evidence type="ECO:0000259" key="9">
    <source>
        <dbReference type="Pfam" id="PF13359"/>
    </source>
</evidence>
<keyword evidence="4" id="KW-0540">Nuclease</keyword>
<dbReference type="GO" id="GO:0005634">
    <property type="term" value="C:nucleus"/>
    <property type="evidence" value="ECO:0007669"/>
    <property type="project" value="UniProtKB-SubCell"/>
</dbReference>
<dbReference type="PANTHER" id="PTHR22930:SF85">
    <property type="entry name" value="GH03217P-RELATED"/>
    <property type="match status" value="1"/>
</dbReference>
<evidence type="ECO:0000256" key="8">
    <source>
        <dbReference type="SAM" id="SignalP"/>
    </source>
</evidence>
<dbReference type="STRING" id="161767.ENSAPEP00000021919"/>
<evidence type="ECO:0000256" key="2">
    <source>
        <dbReference type="ARBA" id="ARBA00004123"/>
    </source>
</evidence>
<keyword evidence="6" id="KW-0378">Hydrolase</keyword>
<dbReference type="OMA" id="ENETHPE"/>
<proteinExistence type="inferred from homology"/>
<feature type="chain" id="PRO_5017978769" description="DDE Tnp4 domain-containing protein" evidence="8">
    <location>
        <begin position="21"/>
        <end position="418"/>
    </location>
</feature>
<reference evidence="10 11" key="1">
    <citation type="submission" date="2018-03" db="EMBL/GenBank/DDBJ databases">
        <title>Finding Nemo's genes: A chromosome-scale reference assembly of the genome of the orange clownfish Amphiprion percula.</title>
        <authorList>
            <person name="Lehmann R."/>
        </authorList>
    </citation>
    <scope>NUCLEOTIDE SEQUENCE</scope>
</reference>
<accession>A0A3P8TBK5</accession>
<evidence type="ECO:0000256" key="5">
    <source>
        <dbReference type="ARBA" id="ARBA00022723"/>
    </source>
</evidence>
<comment type="similarity">
    <text evidence="3">Belongs to the HARBI1 family.</text>
</comment>
<dbReference type="InterPro" id="IPR045249">
    <property type="entry name" value="HARBI1-like"/>
</dbReference>
<comment type="cofactor">
    <cofactor evidence="1">
        <name>a divalent metal cation</name>
        <dbReference type="ChEBI" id="CHEBI:60240"/>
    </cofactor>
</comment>
<feature type="signal peptide" evidence="8">
    <location>
        <begin position="1"/>
        <end position="20"/>
    </location>
</feature>
<evidence type="ECO:0000256" key="4">
    <source>
        <dbReference type="ARBA" id="ARBA00022722"/>
    </source>
</evidence>
<dbReference type="GeneTree" id="ENSGT00940000163250"/>
<dbReference type="Pfam" id="PF13359">
    <property type="entry name" value="DDE_Tnp_4"/>
    <property type="match status" value="1"/>
</dbReference>
<feature type="domain" description="DDE Tnp4" evidence="9">
    <location>
        <begin position="197"/>
        <end position="360"/>
    </location>
</feature>
<sequence length="418" mass="48591">MVYLLLSLWLFVAFRVREQSQKRMRAARRKTGETHRRVWEAIQQYQAEDERIRTRRHMRMALLLRNYRRKPSVWAFNRASQWWDFIVPYFTNVQWVQNFRMSEETLDFLCIKLRPVMERQDTTFRDCVPLKKRVAIALWKLATVSITTVCRCVQQFCAAAETLLVPEQIRFPNEERFREMAVHIENRWGLPHCVGAIDGSHIPIIAPQNYHTDYFNHKGWHSIILQGVVDGKGKFWNVFTGLPGSLHDAGVLGLSTLWKLASWGNLFPPHIRNIGAVSAGYYILGDSAYPLQDWLLKSFHDTGRLTANQHLFNQEFSRARVVVENAFGRLKGRWRCLLKRNDCDTQLVKSMVLTCCALHNLCEDHGETYETSWDVPEAAAAAHEPAVAHGIEEGEMLRPSDFILQTNRQYAFAVQMNN</sequence>
<dbReference type="PANTHER" id="PTHR22930">
    <property type="match status" value="1"/>
</dbReference>
<dbReference type="InterPro" id="IPR027806">
    <property type="entry name" value="HARBI1_dom"/>
</dbReference>
<keyword evidence="5" id="KW-0479">Metal-binding</keyword>
<keyword evidence="8" id="KW-0732">Signal</keyword>
<keyword evidence="11" id="KW-1185">Reference proteome</keyword>
<dbReference type="Ensembl" id="ENSAPET00000022501.1">
    <property type="protein sequence ID" value="ENSAPEP00000021919.1"/>
    <property type="gene ID" value="ENSAPEG00000015627.1"/>
</dbReference>
<dbReference type="GO" id="GO:0016787">
    <property type="term" value="F:hydrolase activity"/>
    <property type="evidence" value="ECO:0007669"/>
    <property type="project" value="UniProtKB-KW"/>
</dbReference>
<name>A0A3P8TBK5_AMPPE</name>
<protein>
    <recommendedName>
        <fullName evidence="9">DDE Tnp4 domain-containing protein</fullName>
    </recommendedName>
</protein>
<evidence type="ECO:0000256" key="1">
    <source>
        <dbReference type="ARBA" id="ARBA00001968"/>
    </source>
</evidence>
<reference evidence="10" key="3">
    <citation type="submission" date="2025-09" db="UniProtKB">
        <authorList>
            <consortium name="Ensembl"/>
        </authorList>
    </citation>
    <scope>IDENTIFICATION</scope>
</reference>
<dbReference type="Proteomes" id="UP000265080">
    <property type="component" value="Chromosome 12"/>
</dbReference>
<comment type="subcellular location">
    <subcellularLocation>
        <location evidence="2">Nucleus</location>
    </subcellularLocation>
</comment>
<dbReference type="AlphaFoldDB" id="A0A3P8TBK5"/>
<evidence type="ECO:0000313" key="10">
    <source>
        <dbReference type="Ensembl" id="ENSAPEP00000021919.1"/>
    </source>
</evidence>
<reference evidence="10" key="2">
    <citation type="submission" date="2025-08" db="UniProtKB">
        <authorList>
            <consortium name="Ensembl"/>
        </authorList>
    </citation>
    <scope>IDENTIFICATION</scope>
</reference>
<keyword evidence="7" id="KW-0539">Nucleus</keyword>
<evidence type="ECO:0000256" key="6">
    <source>
        <dbReference type="ARBA" id="ARBA00022801"/>
    </source>
</evidence>
<organism evidence="10 11">
    <name type="scientific">Amphiprion percula</name>
    <name type="common">Orange clownfish</name>
    <name type="synonym">Lutjanus percula</name>
    <dbReference type="NCBI Taxonomy" id="161767"/>
    <lineage>
        <taxon>Eukaryota</taxon>
        <taxon>Metazoa</taxon>
        <taxon>Chordata</taxon>
        <taxon>Craniata</taxon>
        <taxon>Vertebrata</taxon>
        <taxon>Euteleostomi</taxon>
        <taxon>Actinopterygii</taxon>
        <taxon>Neopterygii</taxon>
        <taxon>Teleostei</taxon>
        <taxon>Neoteleostei</taxon>
        <taxon>Acanthomorphata</taxon>
        <taxon>Ovalentaria</taxon>
        <taxon>Pomacentridae</taxon>
        <taxon>Amphiprion</taxon>
    </lineage>
</organism>
<evidence type="ECO:0000256" key="3">
    <source>
        <dbReference type="ARBA" id="ARBA00006958"/>
    </source>
</evidence>
<dbReference type="GO" id="GO:0046872">
    <property type="term" value="F:metal ion binding"/>
    <property type="evidence" value="ECO:0007669"/>
    <property type="project" value="UniProtKB-KW"/>
</dbReference>
<evidence type="ECO:0000256" key="7">
    <source>
        <dbReference type="ARBA" id="ARBA00023242"/>
    </source>
</evidence>